<dbReference type="AlphaFoldDB" id="A0A5C7STA2"/>
<proteinExistence type="predicted"/>
<dbReference type="RefSeq" id="WP_276658262.1">
    <property type="nucleotide sequence ID" value="NZ_SSFD01000127.1"/>
</dbReference>
<dbReference type="EMBL" id="SSFD01000127">
    <property type="protein sequence ID" value="TXH85871.1"/>
    <property type="molecule type" value="Genomic_DNA"/>
</dbReference>
<comment type="caution">
    <text evidence="1">The sequence shown here is derived from an EMBL/GenBank/DDBJ whole genome shotgun (WGS) entry which is preliminary data.</text>
</comment>
<organism evidence="1 2">
    <name type="scientific">Thauera aminoaromatica</name>
    <dbReference type="NCBI Taxonomy" id="164330"/>
    <lineage>
        <taxon>Bacteria</taxon>
        <taxon>Pseudomonadati</taxon>
        <taxon>Pseudomonadota</taxon>
        <taxon>Betaproteobacteria</taxon>
        <taxon>Rhodocyclales</taxon>
        <taxon>Zoogloeaceae</taxon>
        <taxon>Thauera</taxon>
    </lineage>
</organism>
<gene>
    <name evidence="1" type="ORF">E6Q80_08655</name>
</gene>
<evidence type="ECO:0000313" key="2">
    <source>
        <dbReference type="Proteomes" id="UP000321192"/>
    </source>
</evidence>
<reference evidence="1 2" key="1">
    <citation type="submission" date="2018-09" db="EMBL/GenBank/DDBJ databases">
        <title>Metagenome Assembled Genomes from an Advanced Water Purification Facility.</title>
        <authorList>
            <person name="Stamps B.W."/>
            <person name="Spear J.R."/>
        </authorList>
    </citation>
    <scope>NUCLEOTIDE SEQUENCE [LARGE SCALE GENOMIC DNA]</scope>
    <source>
        <strain evidence="1">Bin_27_1</strain>
    </source>
</reference>
<sequence>MSTDSGIDLVAYAPATKIPSSIQVKTNLKPKPAGGKGKAHLDWWVSDNSPAQLHALVDLSERRVWMFTADELATQAQQHSKTKYHIYMYTDLSLKPQKKDRAVYVHEFEKYLLQNRAPFLFEP</sequence>
<protein>
    <submittedName>
        <fullName evidence="1">Uncharacterized protein</fullName>
    </submittedName>
</protein>
<evidence type="ECO:0000313" key="1">
    <source>
        <dbReference type="EMBL" id="TXH85871.1"/>
    </source>
</evidence>
<dbReference type="Proteomes" id="UP000321192">
    <property type="component" value="Unassembled WGS sequence"/>
</dbReference>
<name>A0A5C7STA2_THASP</name>
<accession>A0A5C7STA2</accession>